<organism evidence="1 2">
    <name type="scientific">Glaesserella australis</name>
    <dbReference type="NCBI Taxonomy" id="2094024"/>
    <lineage>
        <taxon>Bacteria</taxon>
        <taxon>Pseudomonadati</taxon>
        <taxon>Pseudomonadota</taxon>
        <taxon>Gammaproteobacteria</taxon>
        <taxon>Pasteurellales</taxon>
        <taxon>Pasteurellaceae</taxon>
        <taxon>Glaesserella</taxon>
    </lineage>
</organism>
<reference evidence="2" key="1">
    <citation type="submission" date="2018-02" db="EMBL/GenBank/DDBJ databases">
        <title>Glaesserella australis sp. nov., isolated from the lungs of pigs.</title>
        <authorList>
            <person name="Turni C."/>
            <person name="Christensen H."/>
        </authorList>
    </citation>
    <scope>NUCLEOTIDE SEQUENCE [LARGE SCALE GENOMIC DNA]</scope>
    <source>
        <strain evidence="2">HS4635</strain>
    </source>
</reference>
<proteinExistence type="predicted"/>
<dbReference type="Proteomes" id="UP000248689">
    <property type="component" value="Unassembled WGS sequence"/>
</dbReference>
<evidence type="ECO:0000313" key="2">
    <source>
        <dbReference type="Proteomes" id="UP000248689"/>
    </source>
</evidence>
<sequence>MKWRSVIPMIIWNISDYFYHKKRDLYFIRFHNTNIENDYEQLPEREMLLTWFKDHLPNVEVRPIALFYMDSGILSGFYDGSISIDFDEESLKKFCDHWEDGNNKSLDDRFQCHWITLEFYKQQNNGKIPNPNEYYDSCWADE</sequence>
<name>A0A328BXT4_9PAST</name>
<keyword evidence="2" id="KW-1185">Reference proteome</keyword>
<accession>A0A328BXT4</accession>
<evidence type="ECO:0000313" key="1">
    <source>
        <dbReference type="EMBL" id="RAL17892.1"/>
    </source>
</evidence>
<protein>
    <submittedName>
        <fullName evidence="1">Uncharacterized protein</fullName>
    </submittedName>
</protein>
<dbReference type="AlphaFoldDB" id="A0A328BXT4"/>
<comment type="caution">
    <text evidence="1">The sequence shown here is derived from an EMBL/GenBank/DDBJ whole genome shotgun (WGS) entry which is preliminary data.</text>
</comment>
<dbReference type="EMBL" id="PTPX01000020">
    <property type="protein sequence ID" value="RAL17892.1"/>
    <property type="molecule type" value="Genomic_DNA"/>
</dbReference>
<gene>
    <name evidence="1" type="ORF">C5N92_10545</name>
</gene>